<protein>
    <submittedName>
        <fullName evidence="2">Uncharacterized protein</fullName>
    </submittedName>
</protein>
<reference evidence="2" key="1">
    <citation type="journal article" date="2019" name="PLoS Negl. Trop. Dis.">
        <title>Revisiting the worldwide diversity of Leptospira species in the environment.</title>
        <authorList>
            <person name="Vincent A.T."/>
            <person name="Schiettekatte O."/>
            <person name="Bourhy P."/>
            <person name="Veyrier F.J."/>
            <person name="Picardeau M."/>
        </authorList>
    </citation>
    <scope>NUCLEOTIDE SEQUENCE [LARGE SCALE GENOMIC DNA]</scope>
    <source>
        <strain evidence="2">201702476</strain>
    </source>
</reference>
<organism evidence="2 3">
    <name type="scientific">Leptospira ognonensis</name>
    <dbReference type="NCBI Taxonomy" id="2484945"/>
    <lineage>
        <taxon>Bacteria</taxon>
        <taxon>Pseudomonadati</taxon>
        <taxon>Spirochaetota</taxon>
        <taxon>Spirochaetia</taxon>
        <taxon>Leptospirales</taxon>
        <taxon>Leptospiraceae</taxon>
        <taxon>Leptospira</taxon>
    </lineage>
</organism>
<keyword evidence="3" id="KW-1185">Reference proteome</keyword>
<dbReference type="OrthoDB" id="323121at2"/>
<feature type="transmembrane region" description="Helical" evidence="1">
    <location>
        <begin position="168"/>
        <end position="188"/>
    </location>
</feature>
<keyword evidence="1" id="KW-0472">Membrane</keyword>
<name>A0A4R9JUV5_9LEPT</name>
<dbReference type="AlphaFoldDB" id="A0A4R9JUV5"/>
<feature type="transmembrane region" description="Helical" evidence="1">
    <location>
        <begin position="273"/>
        <end position="294"/>
    </location>
</feature>
<feature type="transmembrane region" description="Helical" evidence="1">
    <location>
        <begin position="138"/>
        <end position="156"/>
    </location>
</feature>
<gene>
    <name evidence="2" type="ORF">EHQ58_15585</name>
</gene>
<keyword evidence="1" id="KW-0812">Transmembrane</keyword>
<accession>A0A4R9JUV5</accession>
<feature type="transmembrane region" description="Helical" evidence="1">
    <location>
        <begin position="314"/>
        <end position="334"/>
    </location>
</feature>
<feature type="transmembrane region" description="Helical" evidence="1">
    <location>
        <begin position="224"/>
        <end position="241"/>
    </location>
</feature>
<feature type="transmembrane region" description="Helical" evidence="1">
    <location>
        <begin position="72"/>
        <end position="94"/>
    </location>
</feature>
<dbReference type="Proteomes" id="UP000297693">
    <property type="component" value="Unassembled WGS sequence"/>
</dbReference>
<evidence type="ECO:0000313" key="2">
    <source>
        <dbReference type="EMBL" id="TGL56623.1"/>
    </source>
</evidence>
<feature type="transmembrane region" description="Helical" evidence="1">
    <location>
        <begin position="38"/>
        <end position="60"/>
    </location>
</feature>
<feature type="transmembrane region" description="Helical" evidence="1">
    <location>
        <begin position="247"/>
        <end position="266"/>
    </location>
</feature>
<feature type="transmembrane region" description="Helical" evidence="1">
    <location>
        <begin position="101"/>
        <end position="126"/>
    </location>
</feature>
<sequence length="340" mass="38244">MNKTMIAPDLLIVSLGLSILFLIGVVTFFYERKMHAKITFYSTVFLLFTYVIFLVLQIFGFQDSLPNQASEVTFLTMMIVFLSFGFIATSGILSRLSDFSAIFLLLLISGVSFPIFFFLIHDGLFFELHVIDQSRSSFLFLASGSMVWFFEVFMKAEKDELESQTDDFNAKFLFFLGLPVSLLCSFGHFPTESILPLALKVFFSFCAMLLGIMILNRKSDLTKASALMASLGASGFVLQSITVPIELLMPFCFVLGICFVLVRVWLQGRNWTLHGSILAVSLLISSFFSVYSVFLLIPDTNWPHSPLVLLGVQTLYLLSIFLVSTFIASVVYFLPKKINP</sequence>
<comment type="caution">
    <text evidence="2">The sequence shown here is derived from an EMBL/GenBank/DDBJ whole genome shotgun (WGS) entry which is preliminary data.</text>
</comment>
<dbReference type="RefSeq" id="WP_135624841.1">
    <property type="nucleotide sequence ID" value="NZ_RQGD01000045.1"/>
</dbReference>
<evidence type="ECO:0000256" key="1">
    <source>
        <dbReference type="SAM" id="Phobius"/>
    </source>
</evidence>
<dbReference type="EMBL" id="RQGD01000045">
    <property type="protein sequence ID" value="TGL56623.1"/>
    <property type="molecule type" value="Genomic_DNA"/>
</dbReference>
<proteinExistence type="predicted"/>
<keyword evidence="1" id="KW-1133">Transmembrane helix</keyword>
<feature type="transmembrane region" description="Helical" evidence="1">
    <location>
        <begin position="12"/>
        <end position="31"/>
    </location>
</feature>
<feature type="transmembrane region" description="Helical" evidence="1">
    <location>
        <begin position="194"/>
        <end position="215"/>
    </location>
</feature>
<evidence type="ECO:0000313" key="3">
    <source>
        <dbReference type="Proteomes" id="UP000297693"/>
    </source>
</evidence>